<gene>
    <name evidence="2" type="ORF">H9828_09590</name>
</gene>
<comment type="caution">
    <text evidence="2">The sequence shown here is derived from an EMBL/GenBank/DDBJ whole genome shotgun (WGS) entry which is preliminary data.</text>
</comment>
<dbReference type="Gene3D" id="3.30.1330.60">
    <property type="entry name" value="OmpA-like domain"/>
    <property type="match status" value="1"/>
</dbReference>
<dbReference type="InterPro" id="IPR036737">
    <property type="entry name" value="OmpA-like_sf"/>
</dbReference>
<dbReference type="SUPFAM" id="SSF103088">
    <property type="entry name" value="OmpA-like"/>
    <property type="match status" value="1"/>
</dbReference>
<organism evidence="2 3">
    <name type="scientific">Candidatus Alistipes intestinigallinarum</name>
    <dbReference type="NCBI Taxonomy" id="2838440"/>
    <lineage>
        <taxon>Bacteria</taxon>
        <taxon>Pseudomonadati</taxon>
        <taxon>Bacteroidota</taxon>
        <taxon>Bacteroidia</taxon>
        <taxon>Bacteroidales</taxon>
        <taxon>Rikenellaceae</taxon>
        <taxon>Alistipes</taxon>
    </lineage>
</organism>
<proteinExistence type="predicted"/>
<evidence type="ECO:0000313" key="2">
    <source>
        <dbReference type="EMBL" id="HIY69655.1"/>
    </source>
</evidence>
<dbReference type="AlphaFoldDB" id="A0A9D1Z201"/>
<evidence type="ECO:0008006" key="4">
    <source>
        <dbReference type="Google" id="ProtNLM"/>
    </source>
</evidence>
<feature type="coiled-coil region" evidence="1">
    <location>
        <begin position="246"/>
        <end position="313"/>
    </location>
</feature>
<dbReference type="Proteomes" id="UP000886844">
    <property type="component" value="Unassembled WGS sequence"/>
</dbReference>
<evidence type="ECO:0000313" key="3">
    <source>
        <dbReference type="Proteomes" id="UP000886844"/>
    </source>
</evidence>
<name>A0A9D1Z201_9BACT</name>
<sequence>MCAVAGATAQNGTPTSVSTPDTVLLSETVDGDYLVRRLQIRSTDDVDYSIRYRISAATLNAALAGNAAALNELNGFVDGLMQDTLKKVSRIVITGYASPDGTVAYNQKLAAQRAADFKNYMDGKYNLSKRYAVTVTSEADDWKMAHAAIAASAVPERASVLQIVDGSQAPMAKEQALKRLPGVWSYLAREILPPMRRVEVMIDYDTSRIVEERTLLPRPTPTPAPQQDDYVVVEEDVSGVIVEMPKKEYREEQRELREEEKAAEHLVKHDSREAAKIARAQEKAAKRIAKKEAKAAKKAARAAKKTYKDLEKM</sequence>
<evidence type="ECO:0000256" key="1">
    <source>
        <dbReference type="SAM" id="Coils"/>
    </source>
</evidence>
<accession>A0A9D1Z201</accession>
<reference evidence="2" key="1">
    <citation type="journal article" date="2021" name="PeerJ">
        <title>Extensive microbial diversity within the chicken gut microbiome revealed by metagenomics and culture.</title>
        <authorList>
            <person name="Gilroy R."/>
            <person name="Ravi A."/>
            <person name="Getino M."/>
            <person name="Pursley I."/>
            <person name="Horton D.L."/>
            <person name="Alikhan N.F."/>
            <person name="Baker D."/>
            <person name="Gharbi K."/>
            <person name="Hall N."/>
            <person name="Watson M."/>
            <person name="Adriaenssens E.M."/>
            <person name="Foster-Nyarko E."/>
            <person name="Jarju S."/>
            <person name="Secka A."/>
            <person name="Antonio M."/>
            <person name="Oren A."/>
            <person name="Chaudhuri R.R."/>
            <person name="La Ragione R."/>
            <person name="Hildebrand F."/>
            <person name="Pallen M.J."/>
        </authorList>
    </citation>
    <scope>NUCLEOTIDE SEQUENCE</scope>
    <source>
        <strain evidence="2">5134</strain>
    </source>
</reference>
<dbReference type="EMBL" id="DXDA01000072">
    <property type="protein sequence ID" value="HIY69655.1"/>
    <property type="molecule type" value="Genomic_DNA"/>
</dbReference>
<keyword evidence="1" id="KW-0175">Coiled coil</keyword>
<protein>
    <recommendedName>
        <fullName evidence="4">OmpA-like domain-containing protein</fullName>
    </recommendedName>
</protein>
<reference evidence="2" key="2">
    <citation type="submission" date="2021-04" db="EMBL/GenBank/DDBJ databases">
        <authorList>
            <person name="Gilroy R."/>
        </authorList>
    </citation>
    <scope>NUCLEOTIDE SEQUENCE</scope>
    <source>
        <strain evidence="2">5134</strain>
    </source>
</reference>